<dbReference type="OrthoDB" id="1903559at2"/>
<gene>
    <name evidence="2" type="ORF">CQ394_07180</name>
</gene>
<feature type="coiled-coil region" evidence="1">
    <location>
        <begin position="3"/>
        <end position="50"/>
    </location>
</feature>
<evidence type="ECO:0000313" key="3">
    <source>
        <dbReference type="Proteomes" id="UP000220840"/>
    </source>
</evidence>
<evidence type="ECO:0000256" key="1">
    <source>
        <dbReference type="SAM" id="Coils"/>
    </source>
</evidence>
<name>A0A2A7MJG8_9CLOT</name>
<dbReference type="RefSeq" id="WP_058295636.1">
    <property type="nucleotide sequence ID" value="NZ_CAMRXB010000049.1"/>
</dbReference>
<organism evidence="2 3">
    <name type="scientific">Clostridium neonatale</name>
    <dbReference type="NCBI Taxonomy" id="137838"/>
    <lineage>
        <taxon>Bacteria</taxon>
        <taxon>Bacillati</taxon>
        <taxon>Bacillota</taxon>
        <taxon>Clostridia</taxon>
        <taxon>Eubacteriales</taxon>
        <taxon>Clostridiaceae</taxon>
        <taxon>Clostridium</taxon>
    </lineage>
</organism>
<proteinExistence type="predicted"/>
<accession>A0A2A7MJG8</accession>
<comment type="caution">
    <text evidence="2">The sequence shown here is derived from an EMBL/GenBank/DDBJ whole genome shotgun (WGS) entry which is preliminary data.</text>
</comment>
<keyword evidence="1" id="KW-0175">Coiled coil</keyword>
<evidence type="ECO:0000313" key="2">
    <source>
        <dbReference type="EMBL" id="PEG31481.1"/>
    </source>
</evidence>
<dbReference type="EMBL" id="PDCJ01000001">
    <property type="protein sequence ID" value="PEG31481.1"/>
    <property type="molecule type" value="Genomic_DNA"/>
</dbReference>
<sequence>MRFEKLEKTINKLDKDIEALRRSKNYLSNIDEINEIMDVLNQERQVYANELYAEDSIVYYECIEEIKNLINKQLGKDEQIKLLDYLKEKHGRKSPNVSKDSHGLNAWLKFLNVQCEWTAVPEKDWAYLVITGYTPKINN</sequence>
<reference evidence="2 3" key="1">
    <citation type="submission" date="2017-10" db="EMBL/GenBank/DDBJ databases">
        <title>Effective Description of Clostridium neonatale sp. nov. linked to necrotizing enterocolitis in neonates and a clarification of species assignable to the genus Clostridium (Prazmowski 1880) emend. Lawson and Rainey 2016.</title>
        <authorList>
            <person name="Bernard K."/>
            <person name="Burdz T."/>
            <person name="Wiebe D."/>
            <person name="Balcewich B."/>
            <person name="Alfa M."/>
            <person name="Bernier A.-M."/>
        </authorList>
    </citation>
    <scope>NUCLEOTIDE SEQUENCE [LARGE SCALE GENOMIC DNA]</scope>
    <source>
        <strain evidence="2 3">LCDC99A005</strain>
    </source>
</reference>
<protein>
    <submittedName>
        <fullName evidence="2">Uncharacterized protein</fullName>
    </submittedName>
</protein>
<keyword evidence="3" id="KW-1185">Reference proteome</keyword>
<dbReference type="Proteomes" id="UP000220840">
    <property type="component" value="Unassembled WGS sequence"/>
</dbReference>
<dbReference type="AlphaFoldDB" id="A0A2A7MJG8"/>